<evidence type="ECO:0000256" key="7">
    <source>
        <dbReference type="SAM" id="MobiDB-lite"/>
    </source>
</evidence>
<sequence length="1189" mass="125465">MTSSSYLRHPHLHKDLITFTAQDDVWVAPLAGGRAWRVSAEQSPPRNPRFTPDGGTLVWTVTRGEAPEVVAAPVDGGAVTQLTYWGHAGTKVKGFTADGRVVVTSAWEQADSRLTWAYAVDLASGRRERLNYGPVDSVAFGPVVGDERPVVVSSVLSREPAAWKRYRGGTSGKLWIDADGAGEFTRLAPELDGNLCDPMWVAGRIAFLSDHEGHGNLYSVLPDGSGLRRHTDFEGFYVRHASTDGTRIVFESAGNLFVLENLDSEAVQLDIALGAVNGARVPKLLNAAKHLNEVVPAQDGRASVVEAHGTVHLLTHRGGPARVIAADPGVRARLGRPLGTGHVLYVADAGGEEALYIRALGGSSAGPADGAAVPAAPPTPEDHAEAGEDTIGETVQLPKPVSARAVNVDTFHVDVPAGPADTQPGTPDAAAGSAGTATAPAAATAGAGAATRRIGGEELRRITYPSRTRAAQVAASPDGARIAVGTEFGEVLLVDVAAGTMEQISQTPAGAVAELSFSPDSAWLLWNEPVDTGENRSKLRLAAVAPVDGRDRVIDLTDGRFMDFSAEFTRDGKYIAFLSRRSFDPVYDTHSFDLSFPASTKPFLLALAADTPSPFGPDVDGAPQAGAPQTGTAGTGTAGTGGAGVEAANVRTTVDTAGLAARIIAVPAGQDRYVALKPVDGGLLWQLDRSGGTTGEGLALASDKPAAAALDRLDLATRKVTRVVEELDTFRLSGDGRWIVAVRGEKVTVLPSTAKADDDADDVTEVDLERIVLRLDPVQVWGQAFDEAWRLQRDFYYTPDMAGTDWDAVHARYRPIVDRLGSHDDLVDLLWELHGELGTSHAYVTPAPDVEEGAGAQGHLGAVFEPTPAGCAIASIIAGESSDPGAFSPLEAPGVAARPGEILEAVNGIPVPAEGPDELLAGTAGKIVELTLRSANGANGEGAAPTRRMVAVVPLKSEERLRYQQWVADNRAMVRKASKGRFGYLHVPDMMPRGWAQLHRDLDTETAADALVVDVRRNRGGHTSPLVAEAISKRMDAWAISRGHGPEIYPPQSPRGPVVVLTDEFAGSDGDIITAVAKLRGIGPVVGMRTWGGVVGIDGKFSLADGTGVTQPRYAFWFREGQGFHVENYGVDPDIEVPFAPHDHLAGNDPQLEAAIGVLLEMQQEIPTVRPPELAGYRNLATSPLPPRP</sequence>
<dbReference type="GO" id="GO:0006508">
    <property type="term" value="P:proteolysis"/>
    <property type="evidence" value="ECO:0007669"/>
    <property type="project" value="UniProtKB-KW"/>
</dbReference>
<evidence type="ECO:0000256" key="5">
    <source>
        <dbReference type="ARBA" id="ARBA00022801"/>
    </source>
</evidence>
<evidence type="ECO:0000256" key="6">
    <source>
        <dbReference type="ARBA" id="ARBA00022825"/>
    </source>
</evidence>
<feature type="region of interest" description="Disordered" evidence="7">
    <location>
        <begin position="416"/>
        <end position="437"/>
    </location>
</feature>
<keyword evidence="10" id="KW-1185">Reference proteome</keyword>
<keyword evidence="4" id="KW-0645">Protease</keyword>
<feature type="compositionally biased region" description="Gly residues" evidence="7">
    <location>
        <begin position="633"/>
        <end position="642"/>
    </location>
</feature>
<dbReference type="Pfam" id="PF26549">
    <property type="entry name" value="Tricorn_N"/>
    <property type="match status" value="1"/>
</dbReference>
<evidence type="ECO:0000256" key="2">
    <source>
        <dbReference type="ARBA" id="ARBA00008524"/>
    </source>
</evidence>
<dbReference type="Pfam" id="PF14685">
    <property type="entry name" value="PDZ_Tricorn"/>
    <property type="match status" value="1"/>
</dbReference>
<comment type="similarity">
    <text evidence="2">Belongs to the peptidase S41B family.</text>
</comment>
<dbReference type="RefSeq" id="WP_176636641.1">
    <property type="nucleotide sequence ID" value="NZ_JAAMFM010000046.1"/>
</dbReference>
<feature type="domain" description="Tail specific protease" evidence="8">
    <location>
        <begin position="945"/>
        <end position="1138"/>
    </location>
</feature>
<dbReference type="AlphaFoldDB" id="A0A7Y7IK47"/>
<dbReference type="Proteomes" id="UP000543556">
    <property type="component" value="Unassembled WGS sequence"/>
</dbReference>
<dbReference type="Gene3D" id="2.30.42.10">
    <property type="match status" value="1"/>
</dbReference>
<dbReference type="PANTHER" id="PTHR43253">
    <property type="entry name" value="TRICORN PROTEASE HOMOLOG 2-RELATED"/>
    <property type="match status" value="1"/>
</dbReference>
<dbReference type="GO" id="GO:0005737">
    <property type="term" value="C:cytoplasm"/>
    <property type="evidence" value="ECO:0007669"/>
    <property type="project" value="UniProtKB-SubCell"/>
</dbReference>
<dbReference type="PANTHER" id="PTHR43253:SF1">
    <property type="entry name" value="TRICORN PROTEASE HOMOLOG 2-RELATED"/>
    <property type="match status" value="1"/>
</dbReference>
<feature type="region of interest" description="Disordered" evidence="7">
    <location>
        <begin position="615"/>
        <end position="642"/>
    </location>
</feature>
<evidence type="ECO:0000256" key="3">
    <source>
        <dbReference type="ARBA" id="ARBA00022490"/>
    </source>
</evidence>
<dbReference type="SMART" id="SM00245">
    <property type="entry name" value="TSPc"/>
    <property type="match status" value="1"/>
</dbReference>
<dbReference type="Gene3D" id="2.120.10.60">
    <property type="entry name" value="Tricorn protease N-terminal domain"/>
    <property type="match status" value="1"/>
</dbReference>
<protein>
    <submittedName>
        <fullName evidence="9">Peptidase S41</fullName>
    </submittedName>
</protein>
<dbReference type="Gene3D" id="2.130.10.10">
    <property type="entry name" value="YVTN repeat-like/Quinoprotein amine dehydrogenase"/>
    <property type="match status" value="1"/>
</dbReference>
<dbReference type="Gene3D" id="3.90.226.10">
    <property type="entry name" value="2-enoyl-CoA Hydratase, Chain A, domain 1"/>
    <property type="match status" value="1"/>
</dbReference>
<keyword evidence="6" id="KW-0720">Serine protease</keyword>
<dbReference type="GO" id="GO:0008236">
    <property type="term" value="F:serine-type peptidase activity"/>
    <property type="evidence" value="ECO:0007669"/>
    <property type="project" value="UniProtKB-KW"/>
</dbReference>
<dbReference type="InterPro" id="IPR015943">
    <property type="entry name" value="WD40/YVTN_repeat-like_dom_sf"/>
</dbReference>
<comment type="caution">
    <text evidence="9">The sequence shown here is derived from an EMBL/GenBank/DDBJ whole genome shotgun (WGS) entry which is preliminary data.</text>
</comment>
<proteinExistence type="inferred from homology"/>
<feature type="region of interest" description="Disordered" evidence="7">
    <location>
        <begin position="367"/>
        <end position="386"/>
    </location>
</feature>
<dbReference type="Pfam" id="PF26550">
    <property type="entry name" value="Tricorn_2nd"/>
    <property type="match status" value="1"/>
</dbReference>
<dbReference type="InterPro" id="IPR028204">
    <property type="entry name" value="Tricorn_C1"/>
</dbReference>
<dbReference type="Pfam" id="PF03572">
    <property type="entry name" value="Peptidase_S41"/>
    <property type="match status" value="1"/>
</dbReference>
<evidence type="ECO:0000313" key="10">
    <source>
        <dbReference type="Proteomes" id="UP000543556"/>
    </source>
</evidence>
<dbReference type="EMBL" id="JAAMFM010000046">
    <property type="protein sequence ID" value="NVM96936.1"/>
    <property type="molecule type" value="Genomic_DNA"/>
</dbReference>
<dbReference type="CDD" id="cd07562">
    <property type="entry name" value="Peptidase_S41_TRI"/>
    <property type="match status" value="1"/>
</dbReference>
<evidence type="ECO:0000313" key="9">
    <source>
        <dbReference type="EMBL" id="NVM96936.1"/>
    </source>
</evidence>
<dbReference type="Gene3D" id="3.30.750.44">
    <property type="match status" value="1"/>
</dbReference>
<dbReference type="InterPro" id="IPR036034">
    <property type="entry name" value="PDZ_sf"/>
</dbReference>
<dbReference type="Pfam" id="PF14684">
    <property type="entry name" value="Tricorn_C1"/>
    <property type="match status" value="1"/>
</dbReference>
<evidence type="ECO:0000256" key="1">
    <source>
        <dbReference type="ARBA" id="ARBA00004496"/>
    </source>
</evidence>
<dbReference type="InterPro" id="IPR029045">
    <property type="entry name" value="ClpP/crotonase-like_dom_sf"/>
</dbReference>
<evidence type="ECO:0000256" key="4">
    <source>
        <dbReference type="ARBA" id="ARBA00022670"/>
    </source>
</evidence>
<gene>
    <name evidence="9" type="ORF">G6034_18895</name>
</gene>
<dbReference type="SUPFAM" id="SSF52096">
    <property type="entry name" value="ClpP/crotonase"/>
    <property type="match status" value="1"/>
</dbReference>
<keyword evidence="5" id="KW-0378">Hydrolase</keyword>
<dbReference type="InterPro" id="IPR012393">
    <property type="entry name" value="Tricorn_protease"/>
</dbReference>
<keyword evidence="3" id="KW-0963">Cytoplasm</keyword>
<feature type="compositionally biased region" description="Low complexity" evidence="7">
    <location>
        <begin position="621"/>
        <end position="632"/>
    </location>
</feature>
<dbReference type="InterPro" id="IPR005151">
    <property type="entry name" value="Tail-specific_protease"/>
</dbReference>
<dbReference type="InterPro" id="IPR029414">
    <property type="entry name" value="Tricorn_PDZ"/>
</dbReference>
<evidence type="ECO:0000259" key="8">
    <source>
        <dbReference type="SMART" id="SM00245"/>
    </source>
</evidence>
<dbReference type="SUPFAM" id="SSF69304">
    <property type="entry name" value="Tricorn protease N-terminal domain"/>
    <property type="match status" value="2"/>
</dbReference>
<dbReference type="SUPFAM" id="SSF50156">
    <property type="entry name" value="PDZ domain-like"/>
    <property type="match status" value="1"/>
</dbReference>
<reference evidence="9 10" key="1">
    <citation type="submission" date="2020-02" db="EMBL/GenBank/DDBJ databases">
        <title>Genome sequence of strain AETb3-4.</title>
        <authorList>
            <person name="Gao J."/>
            <person name="Zhang X."/>
        </authorList>
    </citation>
    <scope>NUCLEOTIDE SEQUENCE [LARGE SCALE GENOMIC DNA]</scope>
    <source>
        <strain evidence="9 10">AETb3-4</strain>
    </source>
</reference>
<comment type="subcellular location">
    <subcellularLocation>
        <location evidence="1">Cytoplasm</location>
    </subcellularLocation>
</comment>
<feature type="compositionally biased region" description="Low complexity" evidence="7">
    <location>
        <begin position="424"/>
        <end position="437"/>
    </location>
</feature>
<name>A0A7Y7IK47_9MICC</name>
<accession>A0A7Y7IK47</accession>
<organism evidence="9 10">
    <name type="scientific">Arthrobacter wenxiniae</name>
    <dbReference type="NCBI Taxonomy" id="2713570"/>
    <lineage>
        <taxon>Bacteria</taxon>
        <taxon>Bacillati</taxon>
        <taxon>Actinomycetota</taxon>
        <taxon>Actinomycetes</taxon>
        <taxon>Micrococcales</taxon>
        <taxon>Micrococcaceae</taxon>
        <taxon>Arthrobacter</taxon>
    </lineage>
</organism>